<keyword evidence="8" id="KW-0326">Glycosidase</keyword>
<comment type="similarity">
    <text evidence="1">Belongs to the glycosyl hydrolase 18 family. Chitinase class V subfamily.</text>
</comment>
<dbReference type="InterPro" id="IPR029070">
    <property type="entry name" value="Chitinase_insertion_sf"/>
</dbReference>
<evidence type="ECO:0000256" key="12">
    <source>
        <dbReference type="SAM" id="SignalP"/>
    </source>
</evidence>
<organism evidence="15">
    <name type="scientific">Nicotiana tabacum</name>
    <name type="common">Common tobacco</name>
    <dbReference type="NCBI Taxonomy" id="4097"/>
    <lineage>
        <taxon>Eukaryota</taxon>
        <taxon>Viridiplantae</taxon>
        <taxon>Streptophyta</taxon>
        <taxon>Embryophyta</taxon>
        <taxon>Tracheophyta</taxon>
        <taxon>Spermatophyta</taxon>
        <taxon>Magnoliopsida</taxon>
        <taxon>eudicotyledons</taxon>
        <taxon>Gunneridae</taxon>
        <taxon>Pentapetalae</taxon>
        <taxon>asterids</taxon>
        <taxon>lamiids</taxon>
        <taxon>Solanales</taxon>
        <taxon>Solanaceae</taxon>
        <taxon>Nicotianoideae</taxon>
        <taxon>Nicotianeae</taxon>
        <taxon>Nicotiana</taxon>
    </lineage>
</organism>
<dbReference type="GO" id="GO:0006032">
    <property type="term" value="P:chitin catabolic process"/>
    <property type="evidence" value="ECO:0000318"/>
    <property type="project" value="GO_Central"/>
</dbReference>
<evidence type="ECO:0000256" key="6">
    <source>
        <dbReference type="ARBA" id="ARBA00023157"/>
    </source>
</evidence>
<protein>
    <recommendedName>
        <fullName evidence="2">non-specific serine/threonine protein kinase</fullName>
        <ecNumber evidence="2">2.7.11.1</ecNumber>
    </recommendedName>
</protein>
<dbReference type="Gene3D" id="3.20.20.80">
    <property type="entry name" value="Glycosidases"/>
    <property type="match status" value="1"/>
</dbReference>
<dbReference type="AlphaFoldDB" id="A0A1S4C457"/>
<dbReference type="GO" id="GO:0008061">
    <property type="term" value="F:chitin binding"/>
    <property type="evidence" value="ECO:0007669"/>
    <property type="project" value="InterPro"/>
</dbReference>
<dbReference type="Gene3D" id="3.10.50.10">
    <property type="match status" value="1"/>
</dbReference>
<keyword evidence="5" id="KW-0378">Hydrolase</keyword>
<dbReference type="SMART" id="SM00220">
    <property type="entry name" value="S_TKc"/>
    <property type="match status" value="1"/>
</dbReference>
<feature type="domain" description="GH18" evidence="14">
    <location>
        <begin position="28"/>
        <end position="375"/>
    </location>
</feature>
<evidence type="ECO:0000313" key="15">
    <source>
        <dbReference type="RefSeq" id="XP_016495946.1"/>
    </source>
</evidence>
<dbReference type="GO" id="GO:0004674">
    <property type="term" value="F:protein serine/threonine kinase activity"/>
    <property type="evidence" value="ECO:0007669"/>
    <property type="project" value="UniProtKB-EC"/>
</dbReference>
<name>A0A1S4C457_TOBAC</name>
<evidence type="ECO:0000256" key="7">
    <source>
        <dbReference type="ARBA" id="ARBA00023180"/>
    </source>
</evidence>
<dbReference type="InterPro" id="IPR008271">
    <property type="entry name" value="Ser/Thr_kinase_AS"/>
</dbReference>
<dbReference type="GO" id="GO:0005576">
    <property type="term" value="C:extracellular region"/>
    <property type="evidence" value="ECO:0000318"/>
    <property type="project" value="GO_Central"/>
</dbReference>
<dbReference type="FunFam" id="3.20.20.80:FF:000091">
    <property type="entry name" value="Class V chitinase CHIT5"/>
    <property type="match status" value="1"/>
</dbReference>
<feature type="domain" description="Protein kinase" evidence="13">
    <location>
        <begin position="273"/>
        <end position="565"/>
    </location>
</feature>
<dbReference type="FunFam" id="3.10.50.10:FF:000003">
    <property type="entry name" value="Class V chitinase CHIT5b"/>
    <property type="match status" value="1"/>
</dbReference>
<dbReference type="InterPro" id="IPR000719">
    <property type="entry name" value="Prot_kinase_dom"/>
</dbReference>
<evidence type="ECO:0000256" key="10">
    <source>
        <dbReference type="ARBA" id="ARBA00048679"/>
    </source>
</evidence>
<dbReference type="GO" id="GO:0005524">
    <property type="term" value="F:ATP binding"/>
    <property type="evidence" value="ECO:0007669"/>
    <property type="project" value="InterPro"/>
</dbReference>
<evidence type="ECO:0000259" key="13">
    <source>
        <dbReference type="PROSITE" id="PS50011"/>
    </source>
</evidence>
<dbReference type="InterPro" id="IPR011009">
    <property type="entry name" value="Kinase-like_dom_sf"/>
</dbReference>
<evidence type="ECO:0000256" key="3">
    <source>
        <dbReference type="ARBA" id="ARBA00022729"/>
    </source>
</evidence>
<sequence length="597" mass="66688">MANSVTLFSIIFSFFLLQQLVCTNSQNVIKGGYWFKDSGLELSNIDSTLFTHLFCAFADLNPQSNQLMISPENQDSFSQFTSTVQRKNPSVKTLLSIAGGRANSTAYGIMARQPNSRKSFIDSSIRLARQLGFHGLDLNWVSPLSATDMTNLGTLLKQWRTAIDTEARNSGRAALLLTAAVSYSPRGHGFNYPVESVARNLDWINLMAYDFYGPNWSPSQTNSHAQLFDPVNHVSGSDGINAWIQAGVPIRKLVLGIPFYGYAWRLVNANIYGLSAPAAGKSNVGAVNDGSMTYNQIKDYIVQSRGTTVYNDTIVGDYCYSGNNWISYDDTQSVRDKVNYVKGRGLLGYYAWHGAGDQNWVLSRTDQVRRLLLNWEKRVQVIEGIIQGLLYLQEYSRLTIIHRDLKASNILLDIDMKPKISDFGMARIFKKDEVEANTLRVVGTMGYIPPEYVEQGIYSTKSDVFSFGVLLLQIISGKKNTCLHGPDENLNLLEYAYEMWRDGNGMEFMDPSLDDKTSSCKLLKCMQISLLCAQKNPLDRPTMLEVSYLLKDVNLAMNSPKRPAFSTREDEEVGNSNGSVQEIGEVDTATITQLVAR</sequence>
<dbReference type="PANTHER" id="PTHR11177:SF383">
    <property type="entry name" value="GLYCOSYL HYDROLASE FAMILY PROTEIN WITH CHITINASE INSERTION DOMAIN-CONTAINING PROTEIN"/>
    <property type="match status" value="1"/>
</dbReference>
<gene>
    <name evidence="15" type="primary">LOC107814956</name>
</gene>
<dbReference type="PANTHER" id="PTHR11177">
    <property type="entry name" value="CHITINASE"/>
    <property type="match status" value="1"/>
</dbReference>
<evidence type="ECO:0000259" key="14">
    <source>
        <dbReference type="PROSITE" id="PS51910"/>
    </source>
</evidence>
<dbReference type="Gene3D" id="1.10.510.10">
    <property type="entry name" value="Transferase(Phosphotransferase) domain 1"/>
    <property type="match status" value="1"/>
</dbReference>
<dbReference type="EC" id="2.7.11.1" evidence="2"/>
<dbReference type="GO" id="GO:0005975">
    <property type="term" value="P:carbohydrate metabolic process"/>
    <property type="evidence" value="ECO:0007669"/>
    <property type="project" value="InterPro"/>
</dbReference>
<dbReference type="KEGG" id="nta:107814956"/>
<dbReference type="PROSITE" id="PS51910">
    <property type="entry name" value="GH18_2"/>
    <property type="match status" value="1"/>
</dbReference>
<keyword evidence="4" id="KW-0547">Nucleotide-binding</keyword>
<evidence type="ECO:0000256" key="2">
    <source>
        <dbReference type="ARBA" id="ARBA00012513"/>
    </source>
</evidence>
<dbReference type="CDD" id="cd02879">
    <property type="entry name" value="GH18_plant_chitinase_class_V"/>
    <property type="match status" value="1"/>
</dbReference>
<evidence type="ECO:0000256" key="8">
    <source>
        <dbReference type="ARBA" id="ARBA00023295"/>
    </source>
</evidence>
<dbReference type="SMR" id="A0A1S4C457"/>
<dbReference type="InterPro" id="IPR017853">
    <property type="entry name" value="GH"/>
</dbReference>
<dbReference type="Pfam" id="PF00704">
    <property type="entry name" value="Glyco_hydro_18"/>
    <property type="match status" value="1"/>
</dbReference>
<keyword evidence="6" id="KW-1015">Disulfide bond</keyword>
<dbReference type="InterPro" id="IPR050314">
    <property type="entry name" value="Glycosyl_Hydrlase_18"/>
</dbReference>
<dbReference type="OMA" id="WERRIHI"/>
<dbReference type="GO" id="GO:0004568">
    <property type="term" value="F:chitinase activity"/>
    <property type="evidence" value="ECO:0000318"/>
    <property type="project" value="GO_Central"/>
</dbReference>
<feature type="region of interest" description="Disordered" evidence="11">
    <location>
        <begin position="561"/>
        <end position="582"/>
    </location>
</feature>
<dbReference type="InterPro" id="IPR001223">
    <property type="entry name" value="Glyco_hydro18_cat"/>
</dbReference>
<dbReference type="InterPro" id="IPR011583">
    <property type="entry name" value="Chitinase_II/V-like_cat"/>
</dbReference>
<dbReference type="SUPFAM" id="SSF51445">
    <property type="entry name" value="(Trans)glycosidases"/>
    <property type="match status" value="1"/>
</dbReference>
<dbReference type="RefSeq" id="XP_016495946.1">
    <property type="nucleotide sequence ID" value="XM_016640460.1"/>
</dbReference>
<dbReference type="SUPFAM" id="SSF54556">
    <property type="entry name" value="Chitinase insertion domain"/>
    <property type="match status" value="1"/>
</dbReference>
<dbReference type="FunFam" id="1.10.510.10:FF:000060">
    <property type="entry name" value="G-type lectin S-receptor-like serine/threonine-protein kinase"/>
    <property type="match status" value="1"/>
</dbReference>
<dbReference type="PROSITE" id="PS00108">
    <property type="entry name" value="PROTEIN_KINASE_ST"/>
    <property type="match status" value="1"/>
</dbReference>
<comment type="catalytic activity">
    <reaction evidence="9">
        <text>L-threonyl-[protein] + ATP = O-phospho-L-threonyl-[protein] + ADP + H(+)</text>
        <dbReference type="Rhea" id="RHEA:46608"/>
        <dbReference type="Rhea" id="RHEA-COMP:11060"/>
        <dbReference type="Rhea" id="RHEA-COMP:11605"/>
        <dbReference type="ChEBI" id="CHEBI:15378"/>
        <dbReference type="ChEBI" id="CHEBI:30013"/>
        <dbReference type="ChEBI" id="CHEBI:30616"/>
        <dbReference type="ChEBI" id="CHEBI:61977"/>
        <dbReference type="ChEBI" id="CHEBI:456216"/>
        <dbReference type="EC" id="2.7.11.1"/>
    </reaction>
</comment>
<dbReference type="Pfam" id="PF00069">
    <property type="entry name" value="Pkinase"/>
    <property type="match status" value="1"/>
</dbReference>
<keyword evidence="3 12" id="KW-0732">Signal</keyword>
<comment type="catalytic activity">
    <reaction evidence="10">
        <text>L-seryl-[protein] + ATP = O-phospho-L-seryl-[protein] + ADP + H(+)</text>
        <dbReference type="Rhea" id="RHEA:17989"/>
        <dbReference type="Rhea" id="RHEA-COMP:9863"/>
        <dbReference type="Rhea" id="RHEA-COMP:11604"/>
        <dbReference type="ChEBI" id="CHEBI:15378"/>
        <dbReference type="ChEBI" id="CHEBI:29999"/>
        <dbReference type="ChEBI" id="CHEBI:30616"/>
        <dbReference type="ChEBI" id="CHEBI:83421"/>
        <dbReference type="ChEBI" id="CHEBI:456216"/>
        <dbReference type="EC" id="2.7.11.1"/>
    </reaction>
</comment>
<dbReference type="PaxDb" id="4097-A0A1S4C457"/>
<keyword evidence="7" id="KW-0325">Glycoprotein</keyword>
<dbReference type="SMART" id="SM00636">
    <property type="entry name" value="Glyco_18"/>
    <property type="match status" value="1"/>
</dbReference>
<evidence type="ECO:0000256" key="11">
    <source>
        <dbReference type="SAM" id="MobiDB-lite"/>
    </source>
</evidence>
<feature type="signal peptide" evidence="12">
    <location>
        <begin position="1"/>
        <end position="25"/>
    </location>
</feature>
<evidence type="ECO:0000256" key="4">
    <source>
        <dbReference type="ARBA" id="ARBA00022741"/>
    </source>
</evidence>
<evidence type="ECO:0000256" key="1">
    <source>
        <dbReference type="ARBA" id="ARBA00008682"/>
    </source>
</evidence>
<dbReference type="SUPFAM" id="SSF56112">
    <property type="entry name" value="Protein kinase-like (PK-like)"/>
    <property type="match status" value="1"/>
</dbReference>
<evidence type="ECO:0000256" key="5">
    <source>
        <dbReference type="ARBA" id="ARBA00022801"/>
    </source>
</evidence>
<proteinExistence type="inferred from homology"/>
<reference evidence="15" key="1">
    <citation type="submission" date="2025-08" db="UniProtKB">
        <authorList>
            <consortium name="RefSeq"/>
        </authorList>
    </citation>
    <scope>IDENTIFICATION</scope>
</reference>
<feature type="chain" id="PRO_5010281129" description="non-specific serine/threonine protein kinase" evidence="12">
    <location>
        <begin position="26"/>
        <end position="597"/>
    </location>
</feature>
<dbReference type="OrthoDB" id="73875at2759"/>
<dbReference type="STRING" id="4097.A0A1S4C457"/>
<dbReference type="PROSITE" id="PS50011">
    <property type="entry name" value="PROTEIN_KINASE_DOM"/>
    <property type="match status" value="1"/>
</dbReference>
<evidence type="ECO:0000256" key="9">
    <source>
        <dbReference type="ARBA" id="ARBA00047899"/>
    </source>
</evidence>
<accession>A0A1S4C457</accession>